<feature type="non-terminal residue" evidence="1">
    <location>
        <position position="1"/>
    </location>
</feature>
<name>A0AAD3CWH0_9STRA</name>
<protein>
    <submittedName>
        <fullName evidence="1">Uncharacterized protein</fullName>
    </submittedName>
</protein>
<keyword evidence="2" id="KW-1185">Reference proteome</keyword>
<dbReference type="AlphaFoldDB" id="A0AAD3CWH0"/>
<comment type="caution">
    <text evidence="1">The sequence shown here is derived from an EMBL/GenBank/DDBJ whole genome shotgun (WGS) entry which is preliminary data.</text>
</comment>
<dbReference type="Proteomes" id="UP001054902">
    <property type="component" value="Unassembled WGS sequence"/>
</dbReference>
<evidence type="ECO:0000313" key="1">
    <source>
        <dbReference type="EMBL" id="GFH53317.1"/>
    </source>
</evidence>
<accession>A0AAD3CWH0</accession>
<reference evidence="1 2" key="1">
    <citation type="journal article" date="2021" name="Sci. Rep.">
        <title>The genome of the diatom Chaetoceros tenuissimus carries an ancient integrated fragment of an extant virus.</title>
        <authorList>
            <person name="Hongo Y."/>
            <person name="Kimura K."/>
            <person name="Takaki Y."/>
            <person name="Yoshida Y."/>
            <person name="Baba S."/>
            <person name="Kobayashi G."/>
            <person name="Nagasaki K."/>
            <person name="Hano T."/>
            <person name="Tomaru Y."/>
        </authorList>
    </citation>
    <scope>NUCLEOTIDE SEQUENCE [LARGE SCALE GENOMIC DNA]</scope>
    <source>
        <strain evidence="1 2">NIES-3715</strain>
    </source>
</reference>
<proteinExistence type="predicted"/>
<sequence length="138" mass="16005">CREIKEDSFCCNANLTIFNVPRDTILGQSVILETKLLHDSHFELNERGFYQGHRDEVHNWLKNMNNDNKYSLHRACASFQPLKEVLLTIVLVKGIGAFTVKNEAGITPSKYLKENQYADIEEMDIIQDYVMQMMGEYN</sequence>
<organism evidence="1 2">
    <name type="scientific">Chaetoceros tenuissimus</name>
    <dbReference type="NCBI Taxonomy" id="426638"/>
    <lineage>
        <taxon>Eukaryota</taxon>
        <taxon>Sar</taxon>
        <taxon>Stramenopiles</taxon>
        <taxon>Ochrophyta</taxon>
        <taxon>Bacillariophyta</taxon>
        <taxon>Coscinodiscophyceae</taxon>
        <taxon>Chaetocerotophycidae</taxon>
        <taxon>Chaetocerotales</taxon>
        <taxon>Chaetocerotaceae</taxon>
        <taxon>Chaetoceros</taxon>
    </lineage>
</organism>
<gene>
    <name evidence="1" type="ORF">CTEN210_09793</name>
</gene>
<dbReference type="EMBL" id="BLLK01000046">
    <property type="protein sequence ID" value="GFH53317.1"/>
    <property type="molecule type" value="Genomic_DNA"/>
</dbReference>
<evidence type="ECO:0000313" key="2">
    <source>
        <dbReference type="Proteomes" id="UP001054902"/>
    </source>
</evidence>